<sequence>MTDWSIWTFQFAEGRLPLDFVRGTPVASNQGTTAVPMIFSLLQSAQGERVLVDTGFASGASMTGPGFKDFVRSDEILARHGIAPDAIDTLVLTHLHFDHAGNLDAFPNATIYVQRYEYESWKRIITRYGEGGVRKDRWVFSSLDADNFRALDAAIEAGRVQLLDGDYDLRDGVTCRLAKDTHSFGIQWLEVATSAGNYALAGDVCYSYFCGERMWPPGYMQGNPWTMLDEIERIKRVAGDDLARMLPGHDMEIFSRFPSGISNGVKVAELHLAAGHDSLIGPKQ</sequence>
<evidence type="ECO:0000313" key="7">
    <source>
        <dbReference type="EMBL" id="RJF69370.1"/>
    </source>
</evidence>
<keyword evidence="5" id="KW-0862">Zinc</keyword>
<keyword evidence="3" id="KW-0479">Metal-binding</keyword>
<name>A0A418V0K5_RHOPL</name>
<comment type="similarity">
    <text evidence="2">Belongs to the metallo-beta-lactamase superfamily.</text>
</comment>
<evidence type="ECO:0000256" key="5">
    <source>
        <dbReference type="ARBA" id="ARBA00022833"/>
    </source>
</evidence>
<comment type="caution">
    <text evidence="7">The sequence shown here is derived from an EMBL/GenBank/DDBJ whole genome shotgun (WGS) entry which is preliminary data.</text>
</comment>
<dbReference type="InterPro" id="IPR036866">
    <property type="entry name" value="RibonucZ/Hydroxyglut_hydro"/>
</dbReference>
<dbReference type="AlphaFoldDB" id="A0A418V0K5"/>
<evidence type="ECO:0000256" key="1">
    <source>
        <dbReference type="ARBA" id="ARBA00001947"/>
    </source>
</evidence>
<dbReference type="Proteomes" id="UP000285523">
    <property type="component" value="Unassembled WGS sequence"/>
</dbReference>
<dbReference type="Pfam" id="PF00753">
    <property type="entry name" value="Lactamase_B"/>
    <property type="match status" value="1"/>
</dbReference>
<dbReference type="InterPro" id="IPR051013">
    <property type="entry name" value="MBL_superfamily_lactonases"/>
</dbReference>
<evidence type="ECO:0000256" key="3">
    <source>
        <dbReference type="ARBA" id="ARBA00022723"/>
    </source>
</evidence>
<dbReference type="InterPro" id="IPR001279">
    <property type="entry name" value="Metallo-B-lactamas"/>
</dbReference>
<dbReference type="SMR" id="A0A418V0K5"/>
<dbReference type="SUPFAM" id="SSF56281">
    <property type="entry name" value="Metallo-hydrolase/oxidoreductase"/>
    <property type="match status" value="1"/>
</dbReference>
<protein>
    <submittedName>
        <fullName evidence="7">N-acyl homoserine lactonase family protein</fullName>
    </submittedName>
</protein>
<dbReference type="OrthoDB" id="9773738at2"/>
<dbReference type="GO" id="GO:0016787">
    <property type="term" value="F:hydrolase activity"/>
    <property type="evidence" value="ECO:0007669"/>
    <property type="project" value="UniProtKB-KW"/>
</dbReference>
<dbReference type="Gene3D" id="3.60.15.10">
    <property type="entry name" value="Ribonuclease Z/Hydroxyacylglutathione hydrolase-like"/>
    <property type="match status" value="1"/>
</dbReference>
<evidence type="ECO:0000259" key="6">
    <source>
        <dbReference type="SMART" id="SM00849"/>
    </source>
</evidence>
<dbReference type="GO" id="GO:0046872">
    <property type="term" value="F:metal ion binding"/>
    <property type="evidence" value="ECO:0007669"/>
    <property type="project" value="UniProtKB-KW"/>
</dbReference>
<dbReference type="PANTHER" id="PTHR42978:SF7">
    <property type="entry name" value="METALLO-HYDROLASE RV2300C-RELATED"/>
    <property type="match status" value="1"/>
</dbReference>
<proteinExistence type="inferred from homology"/>
<organism evidence="7 8">
    <name type="scientific">Rhodopseudomonas palustris</name>
    <dbReference type="NCBI Taxonomy" id="1076"/>
    <lineage>
        <taxon>Bacteria</taxon>
        <taxon>Pseudomonadati</taxon>
        <taxon>Pseudomonadota</taxon>
        <taxon>Alphaproteobacteria</taxon>
        <taxon>Hyphomicrobiales</taxon>
        <taxon>Nitrobacteraceae</taxon>
        <taxon>Rhodopseudomonas</taxon>
    </lineage>
</organism>
<dbReference type="CDD" id="cd07729">
    <property type="entry name" value="AHL_lactonase_MBL-fold"/>
    <property type="match status" value="1"/>
</dbReference>
<comment type="cofactor">
    <cofactor evidence="1">
        <name>Zn(2+)</name>
        <dbReference type="ChEBI" id="CHEBI:29105"/>
    </cofactor>
</comment>
<feature type="domain" description="Metallo-beta-lactamase" evidence="6">
    <location>
        <begin position="36"/>
        <end position="249"/>
    </location>
</feature>
<dbReference type="EMBL" id="QYYD01000024">
    <property type="protein sequence ID" value="RJF69370.1"/>
    <property type="molecule type" value="Genomic_DNA"/>
</dbReference>
<evidence type="ECO:0000313" key="8">
    <source>
        <dbReference type="Proteomes" id="UP000285523"/>
    </source>
</evidence>
<accession>A0A418V0K5</accession>
<gene>
    <name evidence="7" type="ORF">D4Q52_20520</name>
</gene>
<reference evidence="7 8" key="1">
    <citation type="submission" date="2018-09" db="EMBL/GenBank/DDBJ databases">
        <title>Draft genome sequence of Rhodopseudomonas palustris 2.1.18.</title>
        <authorList>
            <person name="Robertson S.L."/>
            <person name="Meyer T.E."/>
            <person name="Kyndt J.A."/>
        </authorList>
    </citation>
    <scope>NUCLEOTIDE SEQUENCE [LARGE SCALE GENOMIC DNA]</scope>
    <source>
        <strain evidence="7 8">2.1.18</strain>
    </source>
</reference>
<dbReference type="RefSeq" id="WP_119858436.1">
    <property type="nucleotide sequence ID" value="NZ_QYYD01000024.1"/>
</dbReference>
<evidence type="ECO:0000256" key="4">
    <source>
        <dbReference type="ARBA" id="ARBA00022801"/>
    </source>
</evidence>
<evidence type="ECO:0000256" key="2">
    <source>
        <dbReference type="ARBA" id="ARBA00007749"/>
    </source>
</evidence>
<dbReference type="SMART" id="SM00849">
    <property type="entry name" value="Lactamase_B"/>
    <property type="match status" value="1"/>
</dbReference>
<keyword evidence="4" id="KW-0378">Hydrolase</keyword>
<dbReference type="PANTHER" id="PTHR42978">
    <property type="entry name" value="QUORUM-QUENCHING LACTONASE YTNP-RELATED-RELATED"/>
    <property type="match status" value="1"/>
</dbReference>